<evidence type="ECO:0000313" key="5">
    <source>
        <dbReference type="EMBL" id="UNK46438.1"/>
    </source>
</evidence>
<dbReference type="RefSeq" id="WP_241914462.1">
    <property type="nucleotide sequence ID" value="NZ_CP093326.1"/>
</dbReference>
<dbReference type="SUPFAM" id="SSF46785">
    <property type="entry name" value="Winged helix' DNA-binding domain"/>
    <property type="match status" value="1"/>
</dbReference>
<name>A0ABY3W7Y5_9MICC</name>
<dbReference type="Gene3D" id="1.20.120.530">
    <property type="entry name" value="GntR ligand-binding domain-like"/>
    <property type="match status" value="1"/>
</dbReference>
<gene>
    <name evidence="5" type="ORF">MNQ99_03450</name>
</gene>
<dbReference type="SUPFAM" id="SSF48008">
    <property type="entry name" value="GntR ligand-binding domain-like"/>
    <property type="match status" value="1"/>
</dbReference>
<dbReference type="InterPro" id="IPR008920">
    <property type="entry name" value="TF_FadR/GntR_C"/>
</dbReference>
<dbReference type="PANTHER" id="PTHR43537:SF5">
    <property type="entry name" value="UXU OPERON TRANSCRIPTIONAL REGULATOR"/>
    <property type="match status" value="1"/>
</dbReference>
<dbReference type="Pfam" id="PF07729">
    <property type="entry name" value="FCD"/>
    <property type="match status" value="1"/>
</dbReference>
<evidence type="ECO:0000256" key="2">
    <source>
        <dbReference type="ARBA" id="ARBA00023125"/>
    </source>
</evidence>
<sequence>MMGSEADRAQADKADKADKAVQGVRDEILSGGLAPGITVTVSGLAERFGTEDALMHEAVAALAEEGLIEAEGHEHRIANLGRHQAVQLLDVMGVVLVALFERAAPRLSADEIDRMATLVDELRTALQLEDMLASHRANGELVGIILQAGDHQELRDVNTHVLGRSLARLHLFQHAVAYPIWTDGWDETVQYLQRGQPEAAVERLRRTFWILAEELAPESS</sequence>
<keyword evidence="1" id="KW-0805">Transcription regulation</keyword>
<reference evidence="5 6" key="1">
    <citation type="submission" date="2022-03" db="EMBL/GenBank/DDBJ databases">
        <title>Isotopic signatures of nitrous oxide derived from detoxification processes.</title>
        <authorList>
            <person name="Behrendt U."/>
            <person name="Buchen C."/>
            <person name="Well R."/>
            <person name="Ulrich A."/>
            <person name="Rohe L."/>
            <person name="Kolb S."/>
            <person name="Schloter M."/>
            <person name="Horn M.A."/>
            <person name="Augustin J."/>
        </authorList>
    </citation>
    <scope>NUCLEOTIDE SEQUENCE [LARGE SCALE GENOMIC DNA]</scope>
    <source>
        <strain evidence="5 6">S4-C24</strain>
    </source>
</reference>
<organism evidence="5 6">
    <name type="scientific">Arthrobacter sulfonylureivorans</name>
    <dbReference type="NCBI Taxonomy" id="2486855"/>
    <lineage>
        <taxon>Bacteria</taxon>
        <taxon>Bacillati</taxon>
        <taxon>Actinomycetota</taxon>
        <taxon>Actinomycetes</taxon>
        <taxon>Micrococcales</taxon>
        <taxon>Micrococcaceae</taxon>
        <taxon>Arthrobacter</taxon>
    </lineage>
</organism>
<dbReference type="PANTHER" id="PTHR43537">
    <property type="entry name" value="TRANSCRIPTIONAL REGULATOR, GNTR FAMILY"/>
    <property type="match status" value="1"/>
</dbReference>
<proteinExistence type="predicted"/>
<evidence type="ECO:0000256" key="1">
    <source>
        <dbReference type="ARBA" id="ARBA00023015"/>
    </source>
</evidence>
<evidence type="ECO:0000259" key="4">
    <source>
        <dbReference type="Pfam" id="PF07729"/>
    </source>
</evidence>
<dbReference type="InterPro" id="IPR011711">
    <property type="entry name" value="GntR_C"/>
</dbReference>
<dbReference type="Gene3D" id="1.10.10.10">
    <property type="entry name" value="Winged helix-like DNA-binding domain superfamily/Winged helix DNA-binding domain"/>
    <property type="match status" value="1"/>
</dbReference>
<keyword evidence="3" id="KW-0804">Transcription</keyword>
<protein>
    <submittedName>
        <fullName evidence="5">GntR family transcriptional regulator</fullName>
    </submittedName>
</protein>
<evidence type="ECO:0000256" key="3">
    <source>
        <dbReference type="ARBA" id="ARBA00023163"/>
    </source>
</evidence>
<accession>A0ABY3W7Y5</accession>
<feature type="domain" description="GntR C-terminal" evidence="4">
    <location>
        <begin position="88"/>
        <end position="206"/>
    </location>
</feature>
<dbReference type="Proteomes" id="UP000829069">
    <property type="component" value="Chromosome"/>
</dbReference>
<dbReference type="InterPro" id="IPR036390">
    <property type="entry name" value="WH_DNA-bd_sf"/>
</dbReference>
<dbReference type="InterPro" id="IPR036388">
    <property type="entry name" value="WH-like_DNA-bd_sf"/>
</dbReference>
<keyword evidence="6" id="KW-1185">Reference proteome</keyword>
<dbReference type="EMBL" id="CP093326">
    <property type="protein sequence ID" value="UNK46438.1"/>
    <property type="molecule type" value="Genomic_DNA"/>
</dbReference>
<evidence type="ECO:0000313" key="6">
    <source>
        <dbReference type="Proteomes" id="UP000829069"/>
    </source>
</evidence>
<keyword evidence="2" id="KW-0238">DNA-binding</keyword>